<gene>
    <name evidence="5" type="ORF">F0P96_01095</name>
</gene>
<dbReference type="Pfam" id="PF00535">
    <property type="entry name" value="Glycos_transf_2"/>
    <property type="match status" value="2"/>
</dbReference>
<feature type="domain" description="Glycosyltransferase 2-like" evidence="4">
    <location>
        <begin position="337"/>
        <end position="495"/>
    </location>
</feature>
<evidence type="ECO:0000256" key="2">
    <source>
        <dbReference type="ARBA" id="ARBA00022676"/>
    </source>
</evidence>
<reference evidence="5 6" key="1">
    <citation type="submission" date="2019-09" db="EMBL/GenBank/DDBJ databases">
        <title>Genome sequence of Hymenobacter sp. M3.</title>
        <authorList>
            <person name="Srinivasan S."/>
        </authorList>
    </citation>
    <scope>NUCLEOTIDE SEQUENCE [LARGE SCALE GENOMIC DNA]</scope>
    <source>
        <strain evidence="5 6">M3</strain>
    </source>
</reference>
<evidence type="ECO:0000256" key="1">
    <source>
        <dbReference type="ARBA" id="ARBA00006739"/>
    </source>
</evidence>
<organism evidence="5 6">
    <name type="scientific">Hymenobacter busanensis</name>
    <dbReference type="NCBI Taxonomy" id="2607656"/>
    <lineage>
        <taxon>Bacteria</taxon>
        <taxon>Pseudomonadati</taxon>
        <taxon>Bacteroidota</taxon>
        <taxon>Cytophagia</taxon>
        <taxon>Cytophagales</taxon>
        <taxon>Hymenobacteraceae</taxon>
        <taxon>Hymenobacter</taxon>
    </lineage>
</organism>
<evidence type="ECO:0000256" key="3">
    <source>
        <dbReference type="ARBA" id="ARBA00022679"/>
    </source>
</evidence>
<feature type="domain" description="Glycosyltransferase 2-like" evidence="4">
    <location>
        <begin position="12"/>
        <end position="131"/>
    </location>
</feature>
<dbReference type="RefSeq" id="WP_151076900.1">
    <property type="nucleotide sequence ID" value="NZ_CP047647.1"/>
</dbReference>
<dbReference type="EMBL" id="VTWU01000001">
    <property type="protein sequence ID" value="KAA9339252.1"/>
    <property type="molecule type" value="Genomic_DNA"/>
</dbReference>
<dbReference type="Gene3D" id="3.90.550.10">
    <property type="entry name" value="Spore Coat Polysaccharide Biosynthesis Protein SpsA, Chain A"/>
    <property type="match status" value="2"/>
</dbReference>
<proteinExistence type="inferred from homology"/>
<dbReference type="PANTHER" id="PTHR43179:SF12">
    <property type="entry name" value="GALACTOFURANOSYLTRANSFERASE GLFT2"/>
    <property type="match status" value="1"/>
</dbReference>
<accession>A0A7L4ZVW1</accession>
<keyword evidence="2" id="KW-0328">Glycosyltransferase</keyword>
<evidence type="ECO:0000259" key="4">
    <source>
        <dbReference type="Pfam" id="PF00535"/>
    </source>
</evidence>
<keyword evidence="3" id="KW-0808">Transferase</keyword>
<evidence type="ECO:0000313" key="5">
    <source>
        <dbReference type="EMBL" id="KAA9339252.1"/>
    </source>
</evidence>
<sequence length="668" mass="74705">MPASEPSVLLSIVTWNSAETIAACLQSALAQTHPNITVWVVDNASTDDTCARVAAIAATDARLHLHRLPQNTGFCGGHNYALDRTHTDAVLLVNPDVVLPPDYLATALAVLHSDERIGTVCGVLLQSTGTDPTIDSAGLVALPDSRFRLRYHGQPLSSVALAAEVEDVDGADGALPLYRRRFIDDLRVEGAFFDERFFAHKEDWDISWRSRLYGWRTVLATQCRALHPRHFLPADVRLRLRLSGAMKADAVKNQLLLLLKNPTSAQLPGQWLRAFPRQFAILLFVLLLERRSLQAYAYIKRNWRHVWASRRQVQARAARGWAPPAVAGGAPQHPLLSICVPCYHRPELLARALRSIGPLPPDVEIVVSDNSTRNNLCEYITRYVLSSQPANQWRYFHNPPGSTAATNFNDCLRRARGHYVLHLHDDDFLRPGGLAEMLQTLRRVRHTHATVLFGVELVDMQRRTLRKQTTAREQYLPPLPALERVLTDSSLVRIPAIVVSRAAYQAAGCIDHEQGSTGDTDLWARIFAMHGVLCVPGCPAAYTVHDGAITAAMFNADTIGKLLRIFGKIEQAALLPAPRLRRAKDRFLHQFVLAGTYRSLQARNLEAAREVYALFELPELRRLRIPARWLPVRLAFGAVIQAGQWWATNPFGLRPPEKESELLSKNYQ</sequence>
<dbReference type="SUPFAM" id="SSF53448">
    <property type="entry name" value="Nucleotide-diphospho-sugar transferases"/>
    <property type="match status" value="2"/>
</dbReference>
<dbReference type="InterPro" id="IPR029044">
    <property type="entry name" value="Nucleotide-diphossugar_trans"/>
</dbReference>
<comment type="similarity">
    <text evidence="1">Belongs to the glycosyltransferase 2 family.</text>
</comment>
<dbReference type="Proteomes" id="UP000326380">
    <property type="component" value="Unassembled WGS sequence"/>
</dbReference>
<dbReference type="AlphaFoldDB" id="A0A7L4ZVW1"/>
<dbReference type="CDD" id="cd00761">
    <property type="entry name" value="Glyco_tranf_GTA_type"/>
    <property type="match status" value="1"/>
</dbReference>
<protein>
    <submittedName>
        <fullName evidence="5">Glycosyltransferase</fullName>
    </submittedName>
</protein>
<evidence type="ECO:0000313" key="6">
    <source>
        <dbReference type="Proteomes" id="UP000326380"/>
    </source>
</evidence>
<comment type="caution">
    <text evidence="5">The sequence shown here is derived from an EMBL/GenBank/DDBJ whole genome shotgun (WGS) entry which is preliminary data.</text>
</comment>
<dbReference type="InterPro" id="IPR001173">
    <property type="entry name" value="Glyco_trans_2-like"/>
</dbReference>
<keyword evidence="6" id="KW-1185">Reference proteome</keyword>
<dbReference type="PANTHER" id="PTHR43179">
    <property type="entry name" value="RHAMNOSYLTRANSFERASE WBBL"/>
    <property type="match status" value="1"/>
</dbReference>
<name>A0A7L4ZVW1_9BACT</name>